<keyword evidence="2" id="KW-1185">Reference proteome</keyword>
<accession>A0AAD2CXW6</accession>
<dbReference type="Gene3D" id="1.10.472.10">
    <property type="entry name" value="Cyclin-like"/>
    <property type="match status" value="1"/>
</dbReference>
<reference evidence="1" key="1">
    <citation type="submission" date="2023-07" db="EMBL/GenBank/DDBJ databases">
        <authorList>
            <consortium name="AG Swart"/>
            <person name="Singh M."/>
            <person name="Singh A."/>
            <person name="Seah K."/>
            <person name="Emmerich C."/>
        </authorList>
    </citation>
    <scope>NUCLEOTIDE SEQUENCE</scope>
    <source>
        <strain evidence="1">DP1</strain>
    </source>
</reference>
<proteinExistence type="predicted"/>
<organism evidence="1 2">
    <name type="scientific">Euplotes crassus</name>
    <dbReference type="NCBI Taxonomy" id="5936"/>
    <lineage>
        <taxon>Eukaryota</taxon>
        <taxon>Sar</taxon>
        <taxon>Alveolata</taxon>
        <taxon>Ciliophora</taxon>
        <taxon>Intramacronucleata</taxon>
        <taxon>Spirotrichea</taxon>
        <taxon>Hypotrichia</taxon>
        <taxon>Euplotida</taxon>
        <taxon>Euplotidae</taxon>
        <taxon>Moneuplotes</taxon>
    </lineage>
</organism>
<comment type="caution">
    <text evidence="1">The sequence shown here is derived from an EMBL/GenBank/DDBJ whole genome shotgun (WGS) entry which is preliminary data.</text>
</comment>
<evidence type="ECO:0000313" key="2">
    <source>
        <dbReference type="Proteomes" id="UP001295684"/>
    </source>
</evidence>
<dbReference type="Proteomes" id="UP001295684">
    <property type="component" value="Unassembled WGS sequence"/>
</dbReference>
<sequence length="339" mass="39686">MREILEKPKIQKEKQTKENSILEEPLNKISEGMLITIKECVIRMVLPWLEDNFAIQDFEGCKFSSKLRSFSYKWTLSPSSPNGKLSKMDSSRVCNSNYQVENDQKFCLNPSLYSTSKWCVKSTFCDNSGREWNDLMTEAIVYTICTIIDQITYYYPFLSTSCFVIYLVYLSRYVQQSLEKRFCKIKEVKRTLFIIFILAFKYVEDLDVDDGYTLNVCKEIRIFRRQKEVNTQTSSLMKHLSHNLFVRQEQFLEWKKAVMPATDEKQQDSIEIIDDYFYPKASCASPKNKFCKSRKNTAQPLHGLVLLLGDKMLASKQEFESFFDMTPTTQTTDSFDSLV</sequence>
<dbReference type="EMBL" id="CAMPGE010014813">
    <property type="protein sequence ID" value="CAI2373463.1"/>
    <property type="molecule type" value="Genomic_DNA"/>
</dbReference>
<dbReference type="AlphaFoldDB" id="A0AAD2CXW6"/>
<protein>
    <submittedName>
        <fullName evidence="1">Uncharacterized protein</fullName>
    </submittedName>
</protein>
<gene>
    <name evidence="1" type="ORF">ECRASSUSDP1_LOCUS14809</name>
</gene>
<name>A0AAD2CXW6_EUPCR</name>
<evidence type="ECO:0000313" key="1">
    <source>
        <dbReference type="EMBL" id="CAI2373463.1"/>
    </source>
</evidence>